<dbReference type="EMBL" id="QMIG01000049">
    <property type="protein sequence ID" value="RAW09255.1"/>
    <property type="molecule type" value="Genomic_DNA"/>
</dbReference>
<dbReference type="OrthoDB" id="3784817at2"/>
<dbReference type="PANTHER" id="PTHR30055:SF220">
    <property type="entry name" value="TETR-FAMILY REGULATORY PROTEIN"/>
    <property type="match status" value="1"/>
</dbReference>
<dbReference type="InterPro" id="IPR036271">
    <property type="entry name" value="Tet_transcr_reg_TetR-rel_C_sf"/>
</dbReference>
<dbReference type="PROSITE" id="PS50977">
    <property type="entry name" value="HTH_TETR_2"/>
    <property type="match status" value="1"/>
</dbReference>
<dbReference type="PANTHER" id="PTHR30055">
    <property type="entry name" value="HTH-TYPE TRANSCRIPTIONAL REGULATOR RUTR"/>
    <property type="match status" value="1"/>
</dbReference>
<evidence type="ECO:0000256" key="1">
    <source>
        <dbReference type="ARBA" id="ARBA00023125"/>
    </source>
</evidence>
<dbReference type="Pfam" id="PF00440">
    <property type="entry name" value="TetR_N"/>
    <property type="match status" value="1"/>
</dbReference>
<feature type="DNA-binding region" description="H-T-H motif" evidence="2">
    <location>
        <begin position="28"/>
        <end position="47"/>
    </location>
</feature>
<dbReference type="GO" id="GO:0003700">
    <property type="term" value="F:DNA-binding transcription factor activity"/>
    <property type="evidence" value="ECO:0007669"/>
    <property type="project" value="TreeGrafter"/>
</dbReference>
<evidence type="ECO:0000313" key="5">
    <source>
        <dbReference type="Proteomes" id="UP000250462"/>
    </source>
</evidence>
<evidence type="ECO:0000259" key="3">
    <source>
        <dbReference type="PROSITE" id="PS50977"/>
    </source>
</evidence>
<dbReference type="GO" id="GO:0000976">
    <property type="term" value="F:transcription cis-regulatory region binding"/>
    <property type="evidence" value="ECO:0007669"/>
    <property type="project" value="TreeGrafter"/>
</dbReference>
<keyword evidence="5" id="KW-1185">Reference proteome</keyword>
<dbReference type="AlphaFoldDB" id="A0A329QA32"/>
<proteinExistence type="predicted"/>
<feature type="domain" description="HTH tetR-type" evidence="3">
    <location>
        <begin position="5"/>
        <end position="65"/>
    </location>
</feature>
<dbReference type="InterPro" id="IPR050109">
    <property type="entry name" value="HTH-type_TetR-like_transc_reg"/>
</dbReference>
<dbReference type="PRINTS" id="PR00455">
    <property type="entry name" value="HTHTETR"/>
</dbReference>
<accession>A0A329QA32</accession>
<evidence type="ECO:0000256" key="2">
    <source>
        <dbReference type="PROSITE-ProRule" id="PRU00335"/>
    </source>
</evidence>
<comment type="caution">
    <text evidence="4">The sequence shown here is derived from an EMBL/GenBank/DDBJ whole genome shotgun (WGS) entry which is preliminary data.</text>
</comment>
<dbReference type="InterPro" id="IPR001647">
    <property type="entry name" value="HTH_TetR"/>
</dbReference>
<evidence type="ECO:0000313" key="4">
    <source>
        <dbReference type="EMBL" id="RAW09255.1"/>
    </source>
</evidence>
<dbReference type="SUPFAM" id="SSF46689">
    <property type="entry name" value="Homeodomain-like"/>
    <property type="match status" value="1"/>
</dbReference>
<organism evidence="4 5">
    <name type="scientific">Phytoactinopolyspora halophila</name>
    <dbReference type="NCBI Taxonomy" id="1981511"/>
    <lineage>
        <taxon>Bacteria</taxon>
        <taxon>Bacillati</taxon>
        <taxon>Actinomycetota</taxon>
        <taxon>Actinomycetes</taxon>
        <taxon>Jiangellales</taxon>
        <taxon>Jiangellaceae</taxon>
        <taxon>Phytoactinopolyspora</taxon>
    </lineage>
</organism>
<dbReference type="RefSeq" id="WP_112260527.1">
    <property type="nucleotide sequence ID" value="NZ_QMIG01000049.1"/>
</dbReference>
<dbReference type="Gene3D" id="1.10.357.10">
    <property type="entry name" value="Tetracycline Repressor, domain 2"/>
    <property type="match status" value="1"/>
</dbReference>
<dbReference type="Proteomes" id="UP000250462">
    <property type="component" value="Unassembled WGS sequence"/>
</dbReference>
<name>A0A329QA32_9ACTN</name>
<gene>
    <name evidence="4" type="ORF">DPM12_22160</name>
</gene>
<dbReference type="SUPFAM" id="SSF48498">
    <property type="entry name" value="Tetracyclin repressor-like, C-terminal domain"/>
    <property type="match status" value="1"/>
</dbReference>
<sequence length="231" mass="25829">MKDRGDTRQRIIRAATELLERDGREGVTTRAVCATAGVQPPTLYRQFADMNELLDEVADIGFSQYLERKHAIELTDDPVADLRRGWDTHVEFGLENPAYYLLMYSRPTLQRRSRTDERALDRLRMLVERIAVSGRLTVPVDTAVDMVHSAGVGLTLNLLQTPREHRDLTLPRRLGDAVIDSITAVETSAPADLAQRAISLRAVLDQAPDLYSPGERALLDELLARAASRVT</sequence>
<keyword evidence="1 2" id="KW-0238">DNA-binding</keyword>
<dbReference type="InterPro" id="IPR009057">
    <property type="entry name" value="Homeodomain-like_sf"/>
</dbReference>
<reference evidence="4 5" key="1">
    <citation type="submission" date="2018-06" db="EMBL/GenBank/DDBJ databases">
        <title>Phytoactinopolyspora halophila sp. nov., a novel halophilic actinomycete isolated from a saline soil in China.</title>
        <authorList>
            <person name="Tang S.-K."/>
        </authorList>
    </citation>
    <scope>NUCLEOTIDE SEQUENCE [LARGE SCALE GENOMIC DNA]</scope>
    <source>
        <strain evidence="4 5">YIM 96934</strain>
    </source>
</reference>
<protein>
    <submittedName>
        <fullName evidence="4">TetR family transcriptional regulator</fullName>
    </submittedName>
</protein>